<reference evidence="2 3" key="1">
    <citation type="journal article" date="2017" name="Antonie Van Leeuwenhoek">
        <title>Rhizobium rhizosphaerae sp. nov., a novel species isolated from rice rhizosphere.</title>
        <authorList>
            <person name="Zhao J.J."/>
            <person name="Zhang J."/>
            <person name="Zhang R.J."/>
            <person name="Zhang C.W."/>
            <person name="Yin H.Q."/>
            <person name="Zhang X.X."/>
        </authorList>
    </citation>
    <scope>NUCLEOTIDE SEQUENCE [LARGE SCALE GENOMIC DNA]</scope>
    <source>
        <strain evidence="2 3">KMM 241</strain>
    </source>
</reference>
<evidence type="ECO:0000256" key="1">
    <source>
        <dbReference type="SAM" id="Phobius"/>
    </source>
</evidence>
<protein>
    <submittedName>
        <fullName evidence="2">Uncharacterized protein</fullName>
    </submittedName>
</protein>
<accession>K6Z7Y2</accession>
<proteinExistence type="predicted"/>
<comment type="caution">
    <text evidence="2">The sequence shown here is derived from an EMBL/GenBank/DDBJ whole genome shotgun (WGS) entry which is preliminary data.</text>
</comment>
<organism evidence="2 3">
    <name type="scientific">Paraglaciecola mesophila KMM 241</name>
    <dbReference type="NCBI Taxonomy" id="1128912"/>
    <lineage>
        <taxon>Bacteria</taxon>
        <taxon>Pseudomonadati</taxon>
        <taxon>Pseudomonadota</taxon>
        <taxon>Gammaproteobacteria</taxon>
        <taxon>Alteromonadales</taxon>
        <taxon>Alteromonadaceae</taxon>
        <taxon>Paraglaciecola</taxon>
    </lineage>
</organism>
<gene>
    <name evidence="2" type="ORF">GMES_2808</name>
</gene>
<dbReference type="AlphaFoldDB" id="K6Z7Y2"/>
<keyword evidence="1" id="KW-0812">Transmembrane</keyword>
<dbReference type="EMBL" id="BAEP01000055">
    <property type="protein sequence ID" value="GAC25098.1"/>
    <property type="molecule type" value="Genomic_DNA"/>
</dbReference>
<keyword evidence="1" id="KW-0472">Membrane</keyword>
<name>K6Z7Y2_9ALTE</name>
<sequence>MSFLNSSILSLFIFVSPEIDGIIIVCFFDLGNCKKYQVIIFSV</sequence>
<keyword evidence="1" id="KW-1133">Transmembrane helix</keyword>
<dbReference type="Proteomes" id="UP000006263">
    <property type="component" value="Unassembled WGS sequence"/>
</dbReference>
<evidence type="ECO:0000313" key="2">
    <source>
        <dbReference type="EMBL" id="GAC25098.1"/>
    </source>
</evidence>
<feature type="transmembrane region" description="Helical" evidence="1">
    <location>
        <begin position="6"/>
        <end position="28"/>
    </location>
</feature>
<evidence type="ECO:0000313" key="3">
    <source>
        <dbReference type="Proteomes" id="UP000006263"/>
    </source>
</evidence>